<reference evidence="2 3" key="1">
    <citation type="journal article" date="2011" name="J. Bacteriol.">
        <title>Two new complete genome sequences offer insight into host and tissue specificity of plant pathogenic Xanthomonas spp.</title>
        <authorList>
            <person name="Bogdanove A.J."/>
            <person name="Koebnik R."/>
            <person name="Lu H."/>
            <person name="Furutani A."/>
            <person name="Angiuoli S.V."/>
            <person name="Patil P.B."/>
            <person name="Van Sluys M.A."/>
            <person name="Ryan R.P."/>
            <person name="Meyer D.F."/>
            <person name="Han S.W."/>
            <person name="Aparna G."/>
            <person name="Rajaram M."/>
            <person name="Delcher A.L."/>
            <person name="Phillippy A.M."/>
            <person name="Puiu D."/>
            <person name="Schatz M.C."/>
            <person name="Shumway M."/>
            <person name="Sommer D.D."/>
            <person name="Trapnell C."/>
            <person name="Benahmed F."/>
            <person name="Dimitrov G."/>
            <person name="Madupu R."/>
            <person name="Radune D."/>
            <person name="Sullivan S."/>
            <person name="Jha G."/>
            <person name="Ishihara H."/>
            <person name="Lee S.W."/>
            <person name="Pandey A."/>
            <person name="Sharma V."/>
            <person name="Sriariyanun M."/>
            <person name="Szurek B."/>
            <person name="Vera-Cruz C.M."/>
            <person name="Dorman K.S."/>
            <person name="Ronald P.C."/>
            <person name="Verdier V."/>
            <person name="Dow J.M."/>
            <person name="Sonti R.V."/>
            <person name="Tsuge S."/>
            <person name="Brendel V.P."/>
            <person name="Rabinowicz P.D."/>
            <person name="Leach J.E."/>
            <person name="White F.F."/>
            <person name="Salzberg S.L."/>
        </authorList>
    </citation>
    <scope>NUCLEOTIDE SEQUENCE [LARGE SCALE GENOMIC DNA]</scope>
    <source>
        <strain evidence="2 3">BLS256</strain>
    </source>
</reference>
<evidence type="ECO:0000313" key="2">
    <source>
        <dbReference type="EMBL" id="AEQ97965.1"/>
    </source>
</evidence>
<dbReference type="InterPro" id="IPR025511">
    <property type="entry name" value="DUF4398"/>
</dbReference>
<dbReference type="EMBL" id="CP003057">
    <property type="protein sequence ID" value="AEQ97965.1"/>
    <property type="molecule type" value="Genomic_DNA"/>
</dbReference>
<dbReference type="Pfam" id="PF14346">
    <property type="entry name" value="DUF4398"/>
    <property type="match status" value="1"/>
</dbReference>
<feature type="domain" description="DUF4398" evidence="1">
    <location>
        <begin position="62"/>
        <end position="139"/>
    </location>
</feature>
<name>G7TH24_XANOB</name>
<protein>
    <submittedName>
        <fullName evidence="2">Outer membran protein</fullName>
    </submittedName>
</protein>
<dbReference type="HOGENOM" id="CLU_141091_0_0_6"/>
<gene>
    <name evidence="2" type="ORF">XOC_3875</name>
</gene>
<proteinExistence type="predicted"/>
<dbReference type="Gene3D" id="1.20.1270.390">
    <property type="match status" value="1"/>
</dbReference>
<organism evidence="2 3">
    <name type="scientific">Xanthomonas oryzae pv. oryzicola (strain BLS256)</name>
    <dbReference type="NCBI Taxonomy" id="383407"/>
    <lineage>
        <taxon>Bacteria</taxon>
        <taxon>Pseudomonadati</taxon>
        <taxon>Pseudomonadota</taxon>
        <taxon>Gammaproteobacteria</taxon>
        <taxon>Lysobacterales</taxon>
        <taxon>Lysobacteraceae</taxon>
        <taxon>Xanthomonas</taxon>
    </lineage>
</organism>
<accession>G7TH24</accession>
<sequence>MVPQQTAASRCKSAAGFRQWPCSRLLATAPLMTASFAYLRRSLYGIACFIVLSSPAAAQVAPELTAAEQAVQRATQADADQYAPDLVNLARQELMQAQQAQLDKRQRKQVPQIALRAAADADLAKARSEEAVVTAQLEQRKKEVAQLQNTLNTVESGR</sequence>
<dbReference type="KEGG" id="xor:XOC_3875"/>
<evidence type="ECO:0000313" key="3">
    <source>
        <dbReference type="Proteomes" id="UP000008851"/>
    </source>
</evidence>
<dbReference type="Proteomes" id="UP000008851">
    <property type="component" value="Chromosome"/>
</dbReference>
<evidence type="ECO:0000259" key="1">
    <source>
        <dbReference type="Pfam" id="PF14346"/>
    </source>
</evidence>
<dbReference type="AlphaFoldDB" id="G7TH24"/>
<dbReference type="eggNOG" id="ENOG5032YY1">
    <property type="taxonomic scope" value="Bacteria"/>
</dbReference>